<reference evidence="2 3" key="1">
    <citation type="submission" date="2019-02" db="EMBL/GenBank/DDBJ databases">
        <title>Genomic Encyclopedia of Type Strains, Phase IV (KMG-IV): sequencing the most valuable type-strain genomes for metagenomic binning, comparative biology and taxonomic classification.</title>
        <authorList>
            <person name="Goeker M."/>
        </authorList>
    </citation>
    <scope>NUCLEOTIDE SEQUENCE [LARGE SCALE GENOMIC DNA]</scope>
    <source>
        <strain evidence="2 3">DSM 101727</strain>
    </source>
</reference>
<organism evidence="2 3">
    <name type="scientific">Herbihabitans rhizosphaerae</name>
    <dbReference type="NCBI Taxonomy" id="1872711"/>
    <lineage>
        <taxon>Bacteria</taxon>
        <taxon>Bacillati</taxon>
        <taxon>Actinomycetota</taxon>
        <taxon>Actinomycetes</taxon>
        <taxon>Pseudonocardiales</taxon>
        <taxon>Pseudonocardiaceae</taxon>
        <taxon>Herbihabitans</taxon>
    </lineage>
</organism>
<proteinExistence type="predicted"/>
<dbReference type="Proteomes" id="UP000294257">
    <property type="component" value="Unassembled WGS sequence"/>
</dbReference>
<evidence type="ECO:0000313" key="3">
    <source>
        <dbReference type="Proteomes" id="UP000294257"/>
    </source>
</evidence>
<name>A0A4Q7KMU3_9PSEU</name>
<feature type="compositionally biased region" description="Basic and acidic residues" evidence="1">
    <location>
        <begin position="1"/>
        <end position="23"/>
    </location>
</feature>
<feature type="region of interest" description="Disordered" evidence="1">
    <location>
        <begin position="1"/>
        <end position="48"/>
    </location>
</feature>
<dbReference type="AlphaFoldDB" id="A0A4Q7KMU3"/>
<evidence type="ECO:0000313" key="2">
    <source>
        <dbReference type="EMBL" id="RZS36532.1"/>
    </source>
</evidence>
<gene>
    <name evidence="2" type="ORF">EV193_107213</name>
</gene>
<comment type="caution">
    <text evidence="2">The sequence shown here is derived from an EMBL/GenBank/DDBJ whole genome shotgun (WGS) entry which is preliminary data.</text>
</comment>
<dbReference type="EMBL" id="SGWQ01000007">
    <property type="protein sequence ID" value="RZS36532.1"/>
    <property type="molecule type" value="Genomic_DNA"/>
</dbReference>
<dbReference type="RefSeq" id="WP_165401448.1">
    <property type="nucleotide sequence ID" value="NZ_SGWQ01000007.1"/>
</dbReference>
<keyword evidence="3" id="KW-1185">Reference proteome</keyword>
<evidence type="ECO:0000256" key="1">
    <source>
        <dbReference type="SAM" id="MobiDB-lite"/>
    </source>
</evidence>
<protein>
    <submittedName>
        <fullName evidence="2">Uncharacterized protein</fullName>
    </submittedName>
</protein>
<sequence length="48" mass="5555">MRDVRVPPQRTETDEPARRRPEDVPTQEMPVIPADADEQESVLVRGRE</sequence>
<accession>A0A4Q7KMU3</accession>